<keyword evidence="8 10" id="KW-1133">Transmembrane helix</keyword>
<dbReference type="Pfam" id="PF05569">
    <property type="entry name" value="Peptidase_M56"/>
    <property type="match status" value="1"/>
</dbReference>
<dbReference type="Pfam" id="PF03544">
    <property type="entry name" value="TonB_C"/>
    <property type="match status" value="1"/>
</dbReference>
<feature type="transmembrane region" description="Helical" evidence="10">
    <location>
        <begin position="275"/>
        <end position="294"/>
    </location>
</feature>
<evidence type="ECO:0000256" key="3">
    <source>
        <dbReference type="ARBA" id="ARBA00022448"/>
    </source>
</evidence>
<evidence type="ECO:0000256" key="4">
    <source>
        <dbReference type="ARBA" id="ARBA00022475"/>
    </source>
</evidence>
<dbReference type="GO" id="GO:0098797">
    <property type="term" value="C:plasma membrane protein complex"/>
    <property type="evidence" value="ECO:0007669"/>
    <property type="project" value="TreeGrafter"/>
</dbReference>
<feature type="transmembrane region" description="Helical" evidence="10">
    <location>
        <begin position="37"/>
        <end position="59"/>
    </location>
</feature>
<evidence type="ECO:0000313" key="12">
    <source>
        <dbReference type="EMBL" id="RAJ02529.1"/>
    </source>
</evidence>
<proteinExistence type="inferred from homology"/>
<dbReference type="GO" id="GO:0031992">
    <property type="term" value="F:energy transducer activity"/>
    <property type="evidence" value="ECO:0007669"/>
    <property type="project" value="TreeGrafter"/>
</dbReference>
<keyword evidence="5" id="KW-0997">Cell inner membrane</keyword>
<dbReference type="InterPro" id="IPR006260">
    <property type="entry name" value="TonB/TolA_C"/>
</dbReference>
<dbReference type="RefSeq" id="WP_111598961.1">
    <property type="nucleotide sequence ID" value="NZ_QLLL01000006.1"/>
</dbReference>
<dbReference type="PANTHER" id="PTHR33446:SF2">
    <property type="entry name" value="PROTEIN TONB"/>
    <property type="match status" value="1"/>
</dbReference>
<comment type="subcellular location">
    <subcellularLocation>
        <location evidence="1">Cell inner membrane</location>
        <topology evidence="1">Single-pass membrane protein</topology>
        <orientation evidence="1">Periplasmic side</orientation>
    </subcellularLocation>
</comment>
<comment type="similarity">
    <text evidence="2">Belongs to the TonB family.</text>
</comment>
<keyword evidence="7" id="KW-0653">Protein transport</keyword>
<evidence type="ECO:0000256" key="5">
    <source>
        <dbReference type="ARBA" id="ARBA00022519"/>
    </source>
</evidence>
<evidence type="ECO:0000256" key="6">
    <source>
        <dbReference type="ARBA" id="ARBA00022692"/>
    </source>
</evidence>
<comment type="caution">
    <text evidence="12">The sequence shown here is derived from an EMBL/GenBank/DDBJ whole genome shotgun (WGS) entry which is preliminary data.</text>
</comment>
<reference evidence="12 13" key="1">
    <citation type="submission" date="2018-06" db="EMBL/GenBank/DDBJ databases">
        <title>Genomic Encyclopedia of Archaeal and Bacterial Type Strains, Phase II (KMG-II): from individual species to whole genera.</title>
        <authorList>
            <person name="Goeker M."/>
        </authorList>
    </citation>
    <scope>NUCLEOTIDE SEQUENCE [LARGE SCALE GENOMIC DNA]</scope>
    <source>
        <strain evidence="12 13">DSM 23857</strain>
    </source>
</reference>
<keyword evidence="3" id="KW-0813">Transport</keyword>
<name>A0A327QD82_9BACT</name>
<feature type="transmembrane region" description="Helical" evidence="10">
    <location>
        <begin position="95"/>
        <end position="114"/>
    </location>
</feature>
<dbReference type="AlphaFoldDB" id="A0A327QD82"/>
<gene>
    <name evidence="12" type="ORF">LX64_03549</name>
</gene>
<dbReference type="PANTHER" id="PTHR33446">
    <property type="entry name" value="PROTEIN TONB-RELATED"/>
    <property type="match status" value="1"/>
</dbReference>
<sequence>MTPIFAYFLQVSICSVVLYAYYHFALRNHRFHQWNRYYLLFSALVSVVIPFVKIPLPLIPTLQDNTMLSYTASFVQLREQVLYAGEPKHIFEFNLASWSVLLYSLITVFALCRLTRMFFKIYRLLKEGELQEKSPYKVVFGQVIESPFSFIKYIFLPKNTDLASTEGQQILQHETAHLRGKHSLDNIFMEVLTAVFWFNPVFHFMKKELSMVHEFIADATTAKGNVAGYAETILTQAMHGVHPALASPLLQAPISRRIHMLLQPAKGSLLGLRKFMMLPVVLVCFCAMGFAIQAPPPPAVKLSLPKVTVENIHKESEANEIFTFVEQPPSYPGGEEALNKFLRSNVRYPEEASNKGKEGTIFVTFVVGKDGQVKDVKTVGKIRGNGLEEEALRVVQMMPKWNPGKQNNRPVNVQFNLPIRFTIQE</sequence>
<dbReference type="CDD" id="cd07341">
    <property type="entry name" value="M56_BlaR1_MecR1_like"/>
    <property type="match status" value="1"/>
</dbReference>
<evidence type="ECO:0000256" key="10">
    <source>
        <dbReference type="SAM" id="Phobius"/>
    </source>
</evidence>
<evidence type="ECO:0000256" key="7">
    <source>
        <dbReference type="ARBA" id="ARBA00022927"/>
    </source>
</evidence>
<dbReference type="OrthoDB" id="9814002at2"/>
<dbReference type="GO" id="GO:0055085">
    <property type="term" value="P:transmembrane transport"/>
    <property type="evidence" value="ECO:0007669"/>
    <property type="project" value="InterPro"/>
</dbReference>
<evidence type="ECO:0000256" key="8">
    <source>
        <dbReference type="ARBA" id="ARBA00022989"/>
    </source>
</evidence>
<keyword evidence="13" id="KW-1185">Reference proteome</keyword>
<dbReference type="NCBIfam" id="TIGR01352">
    <property type="entry name" value="tonB_Cterm"/>
    <property type="match status" value="1"/>
</dbReference>
<keyword evidence="4" id="KW-1003">Cell membrane</keyword>
<keyword evidence="9 10" id="KW-0472">Membrane</keyword>
<evidence type="ECO:0000256" key="9">
    <source>
        <dbReference type="ARBA" id="ARBA00023136"/>
    </source>
</evidence>
<accession>A0A327QD82</accession>
<feature type="domain" description="TonB C-terminal" evidence="11">
    <location>
        <begin position="333"/>
        <end position="425"/>
    </location>
</feature>
<feature type="transmembrane region" description="Helical" evidence="10">
    <location>
        <begin position="6"/>
        <end position="25"/>
    </location>
</feature>
<evidence type="ECO:0000256" key="1">
    <source>
        <dbReference type="ARBA" id="ARBA00004383"/>
    </source>
</evidence>
<evidence type="ECO:0000256" key="2">
    <source>
        <dbReference type="ARBA" id="ARBA00006555"/>
    </source>
</evidence>
<evidence type="ECO:0000259" key="11">
    <source>
        <dbReference type="PROSITE" id="PS52015"/>
    </source>
</evidence>
<protein>
    <submittedName>
        <fullName evidence="12">TonB family protein</fullName>
    </submittedName>
</protein>
<dbReference type="InterPro" id="IPR051045">
    <property type="entry name" value="TonB-dependent_transducer"/>
</dbReference>
<dbReference type="SUPFAM" id="SSF74653">
    <property type="entry name" value="TolA/TonB C-terminal domain"/>
    <property type="match status" value="1"/>
</dbReference>
<dbReference type="InterPro" id="IPR037682">
    <property type="entry name" value="TonB_C"/>
</dbReference>
<evidence type="ECO:0000313" key="13">
    <source>
        <dbReference type="Proteomes" id="UP000249547"/>
    </source>
</evidence>
<organism evidence="12 13">
    <name type="scientific">Chitinophaga skermanii</name>
    <dbReference type="NCBI Taxonomy" id="331697"/>
    <lineage>
        <taxon>Bacteria</taxon>
        <taxon>Pseudomonadati</taxon>
        <taxon>Bacteroidota</taxon>
        <taxon>Chitinophagia</taxon>
        <taxon>Chitinophagales</taxon>
        <taxon>Chitinophagaceae</taxon>
        <taxon>Chitinophaga</taxon>
    </lineage>
</organism>
<dbReference type="InterPro" id="IPR008756">
    <property type="entry name" value="Peptidase_M56"/>
</dbReference>
<dbReference type="GO" id="GO:0015031">
    <property type="term" value="P:protein transport"/>
    <property type="evidence" value="ECO:0007669"/>
    <property type="project" value="UniProtKB-KW"/>
</dbReference>
<dbReference type="PROSITE" id="PS52015">
    <property type="entry name" value="TONB_CTD"/>
    <property type="match status" value="1"/>
</dbReference>
<dbReference type="EMBL" id="QLLL01000006">
    <property type="protein sequence ID" value="RAJ02529.1"/>
    <property type="molecule type" value="Genomic_DNA"/>
</dbReference>
<keyword evidence="6 10" id="KW-0812">Transmembrane</keyword>
<dbReference type="Gene3D" id="3.30.1150.10">
    <property type="match status" value="1"/>
</dbReference>
<dbReference type="Proteomes" id="UP000249547">
    <property type="component" value="Unassembled WGS sequence"/>
</dbReference>